<sequence length="607" mass="69876">MILGIALFIFVLFGYANFFTRVCGLYHKTSWIAATAFIVLVLYTAAYFQFLTQASNILILFGLAYGLWTIYLQIKNKSYKNWKMTFLGTWIILFSAMFIRILTQIHLNHYDNYSHWAVIVKFLFTEDRLPTVNDTIIAYTSYPMGSSLFLYFATQVAGFNEHIMMIGQFMIIVACIYAMFSFVRDESRIMILSMMFSVIAIFNYFNTAIRLNNLLVDFLLPLITLAGIAGIFRMRHQIKQVSLYTFLVVAMLTLVKASATFFAAIIIAYYLFVMGKRLIESKHKIIVTVYTIVTTGLSFLPITIWNAYVKANFPITKHEVSVSAYQSIFGEKDTTVIEQISQLFMKTITSLQTLSTQGIILTQIIMIVAYIIIRFKVKRKNPILWQLLFIDVIVIVYYLGIYAMFLFSMPTEEALYLAGFDRYASSIVILALGLAMMFLAWEIDYSLYEQNVAKRNFKSYKNIQTKKLYQGSSIFLLFVSTLFFLSESGGLLYNNAQFNASTAAEYAKVTPNNMVLNNEKYLVVSTNQTDVENYFVGFYGKYWLYSPNVDGQENFVMDEADFRALLERYDKIVILEDHFTFNEMTELISGKTYTPGVYDSQTILEGK</sequence>
<feature type="transmembrane region" description="Helical" evidence="1">
    <location>
        <begin position="136"/>
        <end position="153"/>
    </location>
</feature>
<feature type="transmembrane region" description="Helical" evidence="1">
    <location>
        <begin position="57"/>
        <end position="74"/>
    </location>
</feature>
<keyword evidence="3" id="KW-1185">Reference proteome</keyword>
<dbReference type="EMBL" id="RKMG01000010">
    <property type="protein sequence ID" value="RPA60695.1"/>
    <property type="molecule type" value="Genomic_DNA"/>
</dbReference>
<comment type="caution">
    <text evidence="2">The sequence shown here is derived from an EMBL/GenBank/DDBJ whole genome shotgun (WGS) entry which is preliminary data.</text>
</comment>
<keyword evidence="1" id="KW-0812">Transmembrane</keyword>
<feature type="transmembrane region" description="Helical" evidence="1">
    <location>
        <begin position="214"/>
        <end position="232"/>
    </location>
</feature>
<name>A0A3N4GER7_9LACT</name>
<evidence type="ECO:0000313" key="2">
    <source>
        <dbReference type="EMBL" id="RPA60695.1"/>
    </source>
</evidence>
<feature type="transmembrane region" description="Helical" evidence="1">
    <location>
        <begin position="86"/>
        <end position="107"/>
    </location>
</feature>
<feature type="transmembrane region" description="Helical" evidence="1">
    <location>
        <begin position="285"/>
        <end position="308"/>
    </location>
</feature>
<gene>
    <name evidence="2" type="ORF">EF384_04415</name>
</gene>
<evidence type="ECO:0000313" key="3">
    <source>
        <dbReference type="Proteomes" id="UP000273977"/>
    </source>
</evidence>
<feature type="transmembrane region" description="Helical" evidence="1">
    <location>
        <begin position="385"/>
        <end position="407"/>
    </location>
</feature>
<dbReference type="AlphaFoldDB" id="A0A3N4GER7"/>
<feature type="transmembrane region" description="Helical" evidence="1">
    <location>
        <begin position="189"/>
        <end position="207"/>
    </location>
</feature>
<feature type="transmembrane region" description="Helical" evidence="1">
    <location>
        <begin position="31"/>
        <end position="51"/>
    </location>
</feature>
<keyword evidence="1" id="KW-0472">Membrane</keyword>
<dbReference type="OrthoDB" id="2787347at2"/>
<feature type="transmembrane region" description="Helical" evidence="1">
    <location>
        <begin position="244"/>
        <end position="273"/>
    </location>
</feature>
<reference evidence="2 3" key="1">
    <citation type="submission" date="2018-11" db="EMBL/GenBank/DDBJ databases">
        <title>Aerococcus sp. SJQ22, whole genome shotgun sequence.</title>
        <authorList>
            <person name="Sun L."/>
            <person name="Gao X."/>
            <person name="Chen W."/>
            <person name="Huang K."/>
        </authorList>
    </citation>
    <scope>NUCLEOTIDE SEQUENCE [LARGE SCALE GENOMIC DNA]</scope>
    <source>
        <strain evidence="2 3">SJQ22</strain>
    </source>
</reference>
<organism evidence="2 3">
    <name type="scientific">Aerococcus agrisoli</name>
    <dbReference type="NCBI Taxonomy" id="2487350"/>
    <lineage>
        <taxon>Bacteria</taxon>
        <taxon>Bacillati</taxon>
        <taxon>Bacillota</taxon>
        <taxon>Bacilli</taxon>
        <taxon>Lactobacillales</taxon>
        <taxon>Aerococcaceae</taxon>
        <taxon>Aerococcus</taxon>
    </lineage>
</organism>
<proteinExistence type="predicted"/>
<dbReference type="Proteomes" id="UP000273977">
    <property type="component" value="Unassembled WGS sequence"/>
</dbReference>
<feature type="transmembrane region" description="Helical" evidence="1">
    <location>
        <begin position="165"/>
        <end position="183"/>
    </location>
</feature>
<dbReference type="RefSeq" id="WP_123779776.1">
    <property type="nucleotide sequence ID" value="NZ_RKMG01000010.1"/>
</dbReference>
<feature type="transmembrane region" description="Helical" evidence="1">
    <location>
        <begin position="354"/>
        <end position="373"/>
    </location>
</feature>
<feature type="transmembrane region" description="Helical" evidence="1">
    <location>
        <begin position="468"/>
        <end position="485"/>
    </location>
</feature>
<keyword evidence="1" id="KW-1133">Transmembrane helix</keyword>
<protein>
    <submittedName>
        <fullName evidence="2">Lantibiotic ABC transporter permease</fullName>
    </submittedName>
</protein>
<feature type="transmembrane region" description="Helical" evidence="1">
    <location>
        <begin position="427"/>
        <end position="447"/>
    </location>
</feature>
<accession>A0A3N4GER7</accession>
<feature type="transmembrane region" description="Helical" evidence="1">
    <location>
        <begin position="6"/>
        <end position="24"/>
    </location>
</feature>
<evidence type="ECO:0000256" key="1">
    <source>
        <dbReference type="SAM" id="Phobius"/>
    </source>
</evidence>